<accession>A0A379AM84</accession>
<evidence type="ECO:0000313" key="2">
    <source>
        <dbReference type="EMBL" id="SUB19025.1"/>
    </source>
</evidence>
<gene>
    <name evidence="2" type="primary">fadB_2</name>
    <name evidence="2" type="ORF">NCTC9381_05017</name>
</gene>
<dbReference type="AlphaFoldDB" id="A0A379AM84"/>
<evidence type="ECO:0000256" key="1">
    <source>
        <dbReference type="SAM" id="MobiDB-lite"/>
    </source>
</evidence>
<sequence>MLYQGANLTLHWLDDGIAELVFDATGSVNKLDTQTVASLGEAIAVLEQQPELRGLLLSSAKPAFIVGADITEFLSLFDAPTEKTEPVAELRQQHLQSSGRFAGTDSGRH</sequence>
<protein>
    <submittedName>
        <fullName evidence="2">Fatty acid oxidation complex subunit alpha</fullName>
    </submittedName>
</protein>
<name>A0A379AM84_ENTAG</name>
<dbReference type="Gene3D" id="3.90.226.10">
    <property type="entry name" value="2-enoyl-CoA Hydratase, Chain A, domain 1"/>
    <property type="match status" value="1"/>
</dbReference>
<dbReference type="InterPro" id="IPR029045">
    <property type="entry name" value="ClpP/crotonase-like_dom_sf"/>
</dbReference>
<dbReference type="SUPFAM" id="SSF52096">
    <property type="entry name" value="ClpP/crotonase"/>
    <property type="match status" value="1"/>
</dbReference>
<evidence type="ECO:0000313" key="3">
    <source>
        <dbReference type="Proteomes" id="UP000254640"/>
    </source>
</evidence>
<dbReference type="Proteomes" id="UP000254640">
    <property type="component" value="Unassembled WGS sequence"/>
</dbReference>
<organism evidence="2 3">
    <name type="scientific">Enterobacter agglomerans</name>
    <name type="common">Erwinia herbicola</name>
    <name type="synonym">Pantoea agglomerans</name>
    <dbReference type="NCBI Taxonomy" id="549"/>
    <lineage>
        <taxon>Bacteria</taxon>
        <taxon>Pseudomonadati</taxon>
        <taxon>Pseudomonadota</taxon>
        <taxon>Gammaproteobacteria</taxon>
        <taxon>Enterobacterales</taxon>
        <taxon>Erwiniaceae</taxon>
        <taxon>Pantoea</taxon>
        <taxon>Pantoea agglomerans group</taxon>
    </lineage>
</organism>
<reference evidence="2 3" key="1">
    <citation type="submission" date="2018-06" db="EMBL/GenBank/DDBJ databases">
        <authorList>
            <consortium name="Pathogen Informatics"/>
            <person name="Doyle S."/>
        </authorList>
    </citation>
    <scope>NUCLEOTIDE SEQUENCE [LARGE SCALE GENOMIC DNA]</scope>
    <source>
        <strain evidence="2 3">NCTC9381</strain>
    </source>
</reference>
<feature type="region of interest" description="Disordered" evidence="1">
    <location>
        <begin position="85"/>
        <end position="109"/>
    </location>
</feature>
<dbReference type="EMBL" id="UGSO01000001">
    <property type="protein sequence ID" value="SUB19025.1"/>
    <property type="molecule type" value="Genomic_DNA"/>
</dbReference>
<proteinExistence type="predicted"/>
<keyword evidence="3" id="KW-1185">Reference proteome</keyword>